<evidence type="ECO:0000313" key="3">
    <source>
        <dbReference type="Proteomes" id="UP000027120"/>
    </source>
</evidence>
<feature type="transmembrane region" description="Helical" evidence="1">
    <location>
        <begin position="7"/>
        <end position="26"/>
    </location>
</feature>
<evidence type="ECO:0008006" key="4">
    <source>
        <dbReference type="Google" id="ProtNLM"/>
    </source>
</evidence>
<keyword evidence="1" id="KW-0812">Transmembrane</keyword>
<feature type="non-terminal residue" evidence="2">
    <location>
        <position position="59"/>
    </location>
</feature>
<proteinExistence type="predicted"/>
<dbReference type="AlphaFoldDB" id="A0A067FR91"/>
<accession>A0A067FR91</accession>
<keyword evidence="3" id="KW-1185">Reference proteome</keyword>
<evidence type="ECO:0000313" key="2">
    <source>
        <dbReference type="EMBL" id="KDO65987.1"/>
    </source>
</evidence>
<organism evidence="2 3">
    <name type="scientific">Citrus sinensis</name>
    <name type="common">Sweet orange</name>
    <name type="synonym">Citrus aurantium var. sinensis</name>
    <dbReference type="NCBI Taxonomy" id="2711"/>
    <lineage>
        <taxon>Eukaryota</taxon>
        <taxon>Viridiplantae</taxon>
        <taxon>Streptophyta</taxon>
        <taxon>Embryophyta</taxon>
        <taxon>Tracheophyta</taxon>
        <taxon>Spermatophyta</taxon>
        <taxon>Magnoliopsida</taxon>
        <taxon>eudicotyledons</taxon>
        <taxon>Gunneridae</taxon>
        <taxon>Pentapetalae</taxon>
        <taxon>rosids</taxon>
        <taxon>malvids</taxon>
        <taxon>Sapindales</taxon>
        <taxon>Rutaceae</taxon>
        <taxon>Aurantioideae</taxon>
        <taxon>Citrus</taxon>
    </lineage>
</organism>
<dbReference type="Proteomes" id="UP000027120">
    <property type="component" value="Unassembled WGS sequence"/>
</dbReference>
<protein>
    <recommendedName>
        <fullName evidence="4">ER lumen protein retaining receptor</fullName>
    </recommendedName>
</protein>
<sequence>MRQPTKVKSCLAVVFTVCSLVAMKLFVKNHDYFFVASEAIHAAGIMVLIYKLTTKNTCS</sequence>
<dbReference type="STRING" id="2711.A0A067FR91"/>
<evidence type="ECO:0000256" key="1">
    <source>
        <dbReference type="SAM" id="Phobius"/>
    </source>
</evidence>
<name>A0A067FR91_CITSI</name>
<feature type="transmembrane region" description="Helical" evidence="1">
    <location>
        <begin position="32"/>
        <end position="50"/>
    </location>
</feature>
<keyword evidence="1" id="KW-1133">Transmembrane helix</keyword>
<keyword evidence="1" id="KW-0472">Membrane</keyword>
<dbReference type="EMBL" id="KK784901">
    <property type="protein sequence ID" value="KDO65987.1"/>
    <property type="molecule type" value="Genomic_DNA"/>
</dbReference>
<gene>
    <name evidence="2" type="ORF">CISIN_1g0252431mg</name>
</gene>
<reference evidence="2 3" key="1">
    <citation type="submission" date="2014-04" db="EMBL/GenBank/DDBJ databases">
        <authorList>
            <consortium name="International Citrus Genome Consortium"/>
            <person name="Gmitter F."/>
            <person name="Chen C."/>
            <person name="Farmerie W."/>
            <person name="Harkins T."/>
            <person name="Desany B."/>
            <person name="Mohiuddin M."/>
            <person name="Kodira C."/>
            <person name="Borodovsky M."/>
            <person name="Lomsadze A."/>
            <person name="Burns P."/>
            <person name="Jenkins J."/>
            <person name="Prochnik S."/>
            <person name="Shu S."/>
            <person name="Chapman J."/>
            <person name="Pitluck S."/>
            <person name="Schmutz J."/>
            <person name="Rokhsar D."/>
        </authorList>
    </citation>
    <scope>NUCLEOTIDE SEQUENCE</scope>
</reference>